<evidence type="ECO:0000256" key="10">
    <source>
        <dbReference type="ARBA" id="ARBA00023163"/>
    </source>
</evidence>
<dbReference type="FunFam" id="1.10.238.10:FF:000012">
    <property type="entry name" value="Signal transducer and activator of transcription"/>
    <property type="match status" value="1"/>
</dbReference>
<dbReference type="GO" id="GO:0003677">
    <property type="term" value="F:DNA binding"/>
    <property type="evidence" value="ECO:0007669"/>
    <property type="project" value="UniProtKB-KW"/>
</dbReference>
<feature type="domain" description="SH2" evidence="14">
    <location>
        <begin position="170"/>
        <end position="266"/>
    </location>
</feature>
<evidence type="ECO:0000256" key="5">
    <source>
        <dbReference type="ARBA" id="ARBA00022553"/>
    </source>
</evidence>
<dbReference type="Proteomes" id="UP000228934">
    <property type="component" value="Unassembled WGS sequence"/>
</dbReference>
<evidence type="ECO:0000256" key="8">
    <source>
        <dbReference type="ARBA" id="ARBA00023125"/>
    </source>
</evidence>
<keyword evidence="6 12" id="KW-0727">SH2 domain</keyword>
<name>A0A2G9S879_AQUCT</name>
<evidence type="ECO:0000256" key="2">
    <source>
        <dbReference type="ARBA" id="ARBA00004496"/>
    </source>
</evidence>
<dbReference type="InterPro" id="IPR013801">
    <property type="entry name" value="STAT_TF_DNA-bd"/>
</dbReference>
<keyword evidence="7" id="KW-0805">Transcription regulation</keyword>
<dbReference type="PANTHER" id="PTHR11801">
    <property type="entry name" value="SIGNAL TRANSDUCER AND ACTIVATOR OF TRANSCRIPTION"/>
    <property type="match status" value="1"/>
</dbReference>
<evidence type="ECO:0000256" key="12">
    <source>
        <dbReference type="PROSITE-ProRule" id="PRU00191"/>
    </source>
</evidence>
<dbReference type="Pfam" id="PF00017">
    <property type="entry name" value="SH2"/>
    <property type="match status" value="1"/>
</dbReference>
<protein>
    <recommendedName>
        <fullName evidence="14">SH2 domain-containing protein</fullName>
    </recommendedName>
</protein>
<evidence type="ECO:0000256" key="6">
    <source>
        <dbReference type="ARBA" id="ARBA00022999"/>
    </source>
</evidence>
<dbReference type="GO" id="GO:0003700">
    <property type="term" value="F:DNA-binding transcription factor activity"/>
    <property type="evidence" value="ECO:0007669"/>
    <property type="project" value="InterPro"/>
</dbReference>
<evidence type="ECO:0000256" key="1">
    <source>
        <dbReference type="ARBA" id="ARBA00004123"/>
    </source>
</evidence>
<comment type="similarity">
    <text evidence="3">Belongs to the transcription factor STAT family.</text>
</comment>
<dbReference type="EMBL" id="KV926011">
    <property type="protein sequence ID" value="PIO36307.1"/>
    <property type="molecule type" value="Genomic_DNA"/>
</dbReference>
<keyword evidence="16" id="KW-1185">Reference proteome</keyword>
<dbReference type="Pfam" id="PF21354">
    <property type="entry name" value="STAT_linker"/>
    <property type="match status" value="1"/>
</dbReference>
<dbReference type="InterPro" id="IPR008967">
    <property type="entry name" value="p53-like_TF_DNA-bd_sf"/>
</dbReference>
<keyword evidence="10" id="KW-0804">Transcription</keyword>
<keyword evidence="8" id="KW-0238">DNA-binding</keyword>
<keyword evidence="9" id="KW-0010">Activator</keyword>
<organism evidence="15 16">
    <name type="scientific">Aquarana catesbeiana</name>
    <name type="common">American bullfrog</name>
    <name type="synonym">Rana catesbeiana</name>
    <dbReference type="NCBI Taxonomy" id="8400"/>
    <lineage>
        <taxon>Eukaryota</taxon>
        <taxon>Metazoa</taxon>
        <taxon>Chordata</taxon>
        <taxon>Craniata</taxon>
        <taxon>Vertebrata</taxon>
        <taxon>Euteleostomi</taxon>
        <taxon>Amphibia</taxon>
        <taxon>Batrachia</taxon>
        <taxon>Anura</taxon>
        <taxon>Neobatrachia</taxon>
        <taxon>Ranoidea</taxon>
        <taxon>Ranidae</taxon>
        <taxon>Aquarana</taxon>
    </lineage>
</organism>
<feature type="compositionally biased region" description="Polar residues" evidence="13">
    <location>
        <begin position="284"/>
        <end position="300"/>
    </location>
</feature>
<dbReference type="PROSITE" id="PS50001">
    <property type="entry name" value="SH2"/>
    <property type="match status" value="1"/>
</dbReference>
<evidence type="ECO:0000313" key="16">
    <source>
        <dbReference type="Proteomes" id="UP000228934"/>
    </source>
</evidence>
<evidence type="ECO:0000256" key="9">
    <source>
        <dbReference type="ARBA" id="ARBA00023159"/>
    </source>
</evidence>
<evidence type="ECO:0000256" key="4">
    <source>
        <dbReference type="ARBA" id="ARBA00022490"/>
    </source>
</evidence>
<dbReference type="Gene3D" id="2.60.40.630">
    <property type="entry name" value="STAT transcription factor, DNA-binding domain"/>
    <property type="match status" value="1"/>
</dbReference>
<reference evidence="16" key="1">
    <citation type="journal article" date="2017" name="Nat. Commun.">
        <title>The North American bullfrog draft genome provides insight into hormonal regulation of long noncoding RNA.</title>
        <authorList>
            <person name="Hammond S.A."/>
            <person name="Warren R.L."/>
            <person name="Vandervalk B.P."/>
            <person name="Kucuk E."/>
            <person name="Khan H."/>
            <person name="Gibb E.A."/>
            <person name="Pandoh P."/>
            <person name="Kirk H."/>
            <person name="Zhao Y."/>
            <person name="Jones M."/>
            <person name="Mungall A.J."/>
            <person name="Coope R."/>
            <person name="Pleasance S."/>
            <person name="Moore R.A."/>
            <person name="Holt R.A."/>
            <person name="Round J.M."/>
            <person name="Ohora S."/>
            <person name="Walle B.V."/>
            <person name="Veldhoen N."/>
            <person name="Helbing C.C."/>
            <person name="Birol I."/>
        </authorList>
    </citation>
    <scope>NUCLEOTIDE SEQUENCE [LARGE SCALE GENOMIC DNA]</scope>
</reference>
<comment type="subcellular location">
    <subcellularLocation>
        <location evidence="2">Cytoplasm</location>
    </subcellularLocation>
    <subcellularLocation>
        <location evidence="1">Nucleus</location>
    </subcellularLocation>
</comment>
<dbReference type="OrthoDB" id="19300at2759"/>
<dbReference type="GO" id="GO:0007165">
    <property type="term" value="P:signal transduction"/>
    <property type="evidence" value="ECO:0007669"/>
    <property type="project" value="InterPro"/>
</dbReference>
<sequence length="366" mass="41244">MLKEQKAGVGKGSKGANNGPLSIIEELHNITFTTKFKYEGVELTLEAVTLPFVVISNLIQFSGAWVSVLWFNLLSPNPKDLNFFSNPPAAPWLLLANALSWQFSCCTKRGLNKDQLQMLEKKLCGTVGKEGNAVTWTKFSKEPMPRVSFTFWVWFDAIVALVKLHLENIWNDGHVMGFVSRSVEDSLLKTMQQGTFLLRFSESIRDGGITCSWVDYQCDESYSVRSVQPYTKKELSHIPLTEIIRNYQLLAEENIPENPLRYLYPNIPKDDAFGKYYEQRNENDSQSSIASGTPQRSAETPQYDPETPLSFDDYEALQNDLVGMDLNFINSSLGPQDNIASGGAQYPEAEVQNYESGIPHSKYSCN</sequence>
<dbReference type="InterPro" id="IPR012345">
    <property type="entry name" value="STAT_TF_DNA-bd_N"/>
</dbReference>
<dbReference type="GO" id="GO:0005737">
    <property type="term" value="C:cytoplasm"/>
    <property type="evidence" value="ECO:0007669"/>
    <property type="project" value="UniProtKB-SubCell"/>
</dbReference>
<dbReference type="Gene3D" id="1.10.238.10">
    <property type="entry name" value="EF-hand"/>
    <property type="match status" value="1"/>
</dbReference>
<dbReference type="GO" id="GO:0005634">
    <property type="term" value="C:nucleus"/>
    <property type="evidence" value="ECO:0007669"/>
    <property type="project" value="UniProtKB-SubCell"/>
</dbReference>
<dbReference type="FunFam" id="3.30.505.10:FF:000003">
    <property type="entry name" value="Signal transducer and activator of transcription"/>
    <property type="match status" value="1"/>
</dbReference>
<dbReference type="Pfam" id="PF02864">
    <property type="entry name" value="STAT_bind"/>
    <property type="match status" value="1"/>
</dbReference>
<dbReference type="InterPro" id="IPR001217">
    <property type="entry name" value="STAT"/>
</dbReference>
<evidence type="ECO:0000256" key="7">
    <source>
        <dbReference type="ARBA" id="ARBA00023015"/>
    </source>
</evidence>
<dbReference type="Gene3D" id="3.30.505.10">
    <property type="entry name" value="SH2 domain"/>
    <property type="match status" value="1"/>
</dbReference>
<feature type="region of interest" description="Disordered" evidence="13">
    <location>
        <begin position="280"/>
        <end position="310"/>
    </location>
</feature>
<keyword evidence="11" id="KW-0539">Nucleus</keyword>
<dbReference type="InterPro" id="IPR000980">
    <property type="entry name" value="SH2"/>
</dbReference>
<dbReference type="SUPFAM" id="SSF55550">
    <property type="entry name" value="SH2 domain"/>
    <property type="match status" value="1"/>
</dbReference>
<dbReference type="SUPFAM" id="SSF49417">
    <property type="entry name" value="p53-like transcription factors"/>
    <property type="match status" value="1"/>
</dbReference>
<evidence type="ECO:0000256" key="3">
    <source>
        <dbReference type="ARBA" id="ARBA00005586"/>
    </source>
</evidence>
<dbReference type="AlphaFoldDB" id="A0A2G9S879"/>
<proteinExistence type="inferred from homology"/>
<feature type="non-terminal residue" evidence="15">
    <location>
        <position position="366"/>
    </location>
</feature>
<gene>
    <name evidence="15" type="ORF">AB205_0118680</name>
</gene>
<keyword evidence="5" id="KW-0597">Phosphoprotein</keyword>
<evidence type="ECO:0000256" key="13">
    <source>
        <dbReference type="SAM" id="MobiDB-lite"/>
    </source>
</evidence>
<evidence type="ECO:0000256" key="11">
    <source>
        <dbReference type="ARBA" id="ARBA00023242"/>
    </source>
</evidence>
<dbReference type="InterPro" id="IPR036860">
    <property type="entry name" value="SH2_dom_sf"/>
</dbReference>
<dbReference type="InterPro" id="IPR048988">
    <property type="entry name" value="STAT_linker"/>
</dbReference>
<evidence type="ECO:0000259" key="14">
    <source>
        <dbReference type="PROSITE" id="PS50001"/>
    </source>
</evidence>
<keyword evidence="4" id="KW-0963">Cytoplasm</keyword>
<evidence type="ECO:0000313" key="15">
    <source>
        <dbReference type="EMBL" id="PIO36307.1"/>
    </source>
</evidence>
<accession>A0A2G9S879</accession>